<keyword evidence="4" id="KW-1185">Reference proteome</keyword>
<keyword evidence="2" id="KW-0812">Transmembrane</keyword>
<gene>
    <name evidence="3" type="ORF">Athai_04160</name>
</gene>
<dbReference type="KEGG" id="atl:Athai_04160"/>
<organism evidence="3 4">
    <name type="scientific">Actinocatenispora thailandica</name>
    <dbReference type="NCBI Taxonomy" id="227318"/>
    <lineage>
        <taxon>Bacteria</taxon>
        <taxon>Bacillati</taxon>
        <taxon>Actinomycetota</taxon>
        <taxon>Actinomycetes</taxon>
        <taxon>Micromonosporales</taxon>
        <taxon>Micromonosporaceae</taxon>
        <taxon>Actinocatenispora</taxon>
    </lineage>
</organism>
<dbReference type="Proteomes" id="UP000611640">
    <property type="component" value="Chromosome"/>
</dbReference>
<feature type="transmembrane region" description="Helical" evidence="2">
    <location>
        <begin position="391"/>
        <end position="408"/>
    </location>
</feature>
<feature type="transmembrane region" description="Helical" evidence="2">
    <location>
        <begin position="464"/>
        <end position="485"/>
    </location>
</feature>
<name>A0A7R7HUR1_9ACTN</name>
<dbReference type="EMBL" id="AP023355">
    <property type="protein sequence ID" value="BCJ32913.1"/>
    <property type="molecule type" value="Genomic_DNA"/>
</dbReference>
<accession>A0A7R7HUR1</accession>
<feature type="transmembrane region" description="Helical" evidence="2">
    <location>
        <begin position="214"/>
        <end position="235"/>
    </location>
</feature>
<protein>
    <submittedName>
        <fullName evidence="3">Uncharacterized protein</fullName>
    </submittedName>
</protein>
<evidence type="ECO:0000256" key="1">
    <source>
        <dbReference type="SAM" id="MobiDB-lite"/>
    </source>
</evidence>
<feature type="region of interest" description="Disordered" evidence="1">
    <location>
        <begin position="1"/>
        <end position="24"/>
    </location>
</feature>
<evidence type="ECO:0000313" key="3">
    <source>
        <dbReference type="EMBL" id="BCJ32913.1"/>
    </source>
</evidence>
<evidence type="ECO:0000256" key="2">
    <source>
        <dbReference type="SAM" id="Phobius"/>
    </source>
</evidence>
<feature type="transmembrane region" description="Helical" evidence="2">
    <location>
        <begin position="532"/>
        <end position="554"/>
    </location>
</feature>
<dbReference type="AlphaFoldDB" id="A0A7R7HUR1"/>
<dbReference type="Pfam" id="PF19814">
    <property type="entry name" value="DUF6297"/>
    <property type="match status" value="1"/>
</dbReference>
<proteinExistence type="predicted"/>
<feature type="transmembrane region" description="Helical" evidence="2">
    <location>
        <begin position="88"/>
        <end position="111"/>
    </location>
</feature>
<feature type="transmembrane region" description="Helical" evidence="2">
    <location>
        <begin position="414"/>
        <end position="432"/>
    </location>
</feature>
<keyword evidence="2" id="KW-1133">Transmembrane helix</keyword>
<keyword evidence="2" id="KW-0472">Membrane</keyword>
<evidence type="ECO:0000313" key="4">
    <source>
        <dbReference type="Proteomes" id="UP000611640"/>
    </source>
</evidence>
<sequence>MTSPEPEIPELVTPRPEPVDDLPAGTVRARTRGTLAALRRLRAEHRREAAGNAAFAAYAVVIGLLVYGGALLPWLRRLSSGEQHTTDAAQLAAAAPPALVALVLLGMLAVARDALWRGPVTLPVPAASWLLPMPIDRGRLLRPRLRMQLILGVVLGAVFGAAIAITLVTGGLASGSFWPLLGAGAGSFAAVGLLSVGLGALIERYRTADRITRILSPIAVVAALALAVQSALGWYGHTATSLVRAETWSGPWGWAIQPLLAVTAGPQPTGTGSRTAGAAIGAVTTPAHPGTLDAPGWPVALLLLVALALLATVCAMLIAAGMPARTIRRRARSVAGFTVGLTTMNPRAAALEVREARGRPMRALRLPRPHRAELIIAWRDATALVRAPSRLAWAILLTAVGFLLMALSLGAGNLYLSLALLAAGLVAGYLAAAQLTEPARLDADDPRRAGGLPYSFDHLATRHAVVPLVVAGVLAEIGAVVAVVLTGSVVALLVPVVSVPALVAAALVSAYRGPVPAAAMTGADTPVGNIGMVTVVGWYAAGPLVAIVLLLPPMHLILGRPTGSSAIEYVLWGLLVAAILLWWSVRRAKARAADSHP</sequence>
<dbReference type="InterPro" id="IPR046264">
    <property type="entry name" value="DUF6297"/>
</dbReference>
<reference evidence="3 4" key="1">
    <citation type="submission" date="2020-08" db="EMBL/GenBank/DDBJ databases">
        <title>Whole genome shotgun sequence of Actinocatenispora thailandica NBRC 105041.</title>
        <authorList>
            <person name="Komaki H."/>
            <person name="Tamura T."/>
        </authorList>
    </citation>
    <scope>NUCLEOTIDE SEQUENCE [LARGE SCALE GENOMIC DNA]</scope>
    <source>
        <strain evidence="3 4">NBRC 105041</strain>
    </source>
</reference>
<feature type="transmembrane region" description="Helical" evidence="2">
    <location>
        <begin position="491"/>
        <end position="511"/>
    </location>
</feature>
<feature type="transmembrane region" description="Helical" evidence="2">
    <location>
        <begin position="566"/>
        <end position="585"/>
    </location>
</feature>
<feature type="transmembrane region" description="Helical" evidence="2">
    <location>
        <begin position="299"/>
        <end position="322"/>
    </location>
</feature>
<feature type="transmembrane region" description="Helical" evidence="2">
    <location>
        <begin position="149"/>
        <end position="172"/>
    </location>
</feature>
<feature type="transmembrane region" description="Helical" evidence="2">
    <location>
        <begin position="49"/>
        <end position="68"/>
    </location>
</feature>
<dbReference type="RefSeq" id="WP_203959892.1">
    <property type="nucleotide sequence ID" value="NZ_AP023355.1"/>
</dbReference>
<feature type="transmembrane region" description="Helical" evidence="2">
    <location>
        <begin position="178"/>
        <end position="202"/>
    </location>
</feature>